<dbReference type="Pfam" id="PF00172">
    <property type="entry name" value="Zn_clus"/>
    <property type="match status" value="1"/>
</dbReference>
<evidence type="ECO:0000313" key="4">
    <source>
        <dbReference type="EMBL" id="CAH2355317.1"/>
    </source>
</evidence>
<dbReference type="GO" id="GO:0003677">
    <property type="term" value="F:DNA binding"/>
    <property type="evidence" value="ECO:0007669"/>
    <property type="project" value="InterPro"/>
</dbReference>
<feature type="compositionally biased region" description="Polar residues" evidence="2">
    <location>
        <begin position="81"/>
        <end position="90"/>
    </location>
</feature>
<feature type="compositionally biased region" description="Polar residues" evidence="2">
    <location>
        <begin position="622"/>
        <end position="632"/>
    </location>
</feature>
<dbReference type="Proteomes" id="UP000837801">
    <property type="component" value="Unassembled WGS sequence"/>
</dbReference>
<comment type="caution">
    <text evidence="4">The sequence shown here is derived from an EMBL/GenBank/DDBJ whole genome shotgun (WGS) entry which is preliminary data.</text>
</comment>
<dbReference type="EMBL" id="CAKXYY010000024">
    <property type="protein sequence ID" value="CAH2355317.1"/>
    <property type="molecule type" value="Genomic_DNA"/>
</dbReference>
<dbReference type="SMART" id="SM00066">
    <property type="entry name" value="GAL4"/>
    <property type="match status" value="1"/>
</dbReference>
<dbReference type="CDD" id="cd00067">
    <property type="entry name" value="GAL4"/>
    <property type="match status" value="1"/>
</dbReference>
<name>A0A9P0QUQ3_9ASCO</name>
<evidence type="ECO:0000313" key="5">
    <source>
        <dbReference type="Proteomes" id="UP000837801"/>
    </source>
</evidence>
<dbReference type="AlphaFoldDB" id="A0A9P0QUQ3"/>
<evidence type="ECO:0000259" key="3">
    <source>
        <dbReference type="PROSITE" id="PS50048"/>
    </source>
</evidence>
<dbReference type="PROSITE" id="PS50048">
    <property type="entry name" value="ZN2_CY6_FUNGAL_2"/>
    <property type="match status" value="1"/>
</dbReference>
<keyword evidence="5" id="KW-1185">Reference proteome</keyword>
<feature type="compositionally biased region" description="Low complexity" evidence="2">
    <location>
        <begin position="205"/>
        <end position="214"/>
    </location>
</feature>
<feature type="region of interest" description="Disordered" evidence="2">
    <location>
        <begin position="802"/>
        <end position="849"/>
    </location>
</feature>
<evidence type="ECO:0000256" key="1">
    <source>
        <dbReference type="ARBA" id="ARBA00023242"/>
    </source>
</evidence>
<organism evidence="4 5">
    <name type="scientific">[Candida] railenensis</name>
    <dbReference type="NCBI Taxonomy" id="45579"/>
    <lineage>
        <taxon>Eukaryota</taxon>
        <taxon>Fungi</taxon>
        <taxon>Dikarya</taxon>
        <taxon>Ascomycota</taxon>
        <taxon>Saccharomycotina</taxon>
        <taxon>Pichiomycetes</taxon>
        <taxon>Debaryomycetaceae</taxon>
        <taxon>Kurtzmaniella</taxon>
    </lineage>
</organism>
<dbReference type="GO" id="GO:0008270">
    <property type="term" value="F:zinc ion binding"/>
    <property type="evidence" value="ECO:0007669"/>
    <property type="project" value="InterPro"/>
</dbReference>
<sequence length="849" mass="94907">MPEKRTKPCSSCKKTKVKCIYTSGLPCERCIRIGAPSKCQFIPKLPSLSLPSLGGNESSTNGLLRLGQQRQENFIPIPTISSHNQANSAHQPPIHTNVPSSSLSRTPIQSYNSYDAPEPSNGMWKTQMENKMASFDNKLNDLVDILKINQKMLLDNQARYDQSQQHMHYTQPQHHSYYSLPQTRSQTPQPIPQTHLPQLGLPYTPMQYTQTPPTAHLSQNTAESHKRSYPENDTVNSSSQLGSRKRLKDVAKISRESTEIIENSDFRDNLLSKDEALLLFNFFDENITQQLFGFELSKFPISEIWESSPILVCTICTISSIHHPNVQLSSKQNKLKQHLHKLCGELIYMGRPKSELEGFNTIVALILCSFWLTDSQMFTGLALQIAKEIGLSPSSPNFVSGNSSGEKEKNGLSKKDKLKLWYLLYVLDGQQSLTFNRQPLVNSNDYSLVNVRGLLVGDKDKTIKEKEISNDGTNKNGSLVKITSRLSKDSPPTPAVASASTAFTDLRLVSQVEYNQALNEAFNGDAWDLLAPSSFGIPSKSNLELDKWMVSWTVLLSPVNNGAVWSSKSTLIYYNFAKMHINSKAVRQLQFHTSADGNMLPKWNASEDSNIERKIESLGNVKRTSTKVPNSPDSEEDSEESDDDEDEFISNKELVSEDESVLDATIAVNAASTVINLVVNDNDILNNLKYVPVHIHIMLYYAALLLINPPSQSDNKLVQYSPEKYYEKVLTNLKTVKKLQKKIYLNLPIDKSFGNRLINSLEEVFGEKVSSLKRGILSNSELDSDVKSHLANEINRFIESDESKVGDEFQSDADSSKSASPAPEKIFAWPGSNHGHPSVVTKDVSSINE</sequence>
<dbReference type="GO" id="GO:0006351">
    <property type="term" value="P:DNA-templated transcription"/>
    <property type="evidence" value="ECO:0007669"/>
    <property type="project" value="InterPro"/>
</dbReference>
<dbReference type="OrthoDB" id="4060227at2759"/>
<dbReference type="InterPro" id="IPR001138">
    <property type="entry name" value="Zn2Cys6_DnaBD"/>
</dbReference>
<dbReference type="InterPro" id="IPR050246">
    <property type="entry name" value="Class_II_FBP_aldolase"/>
</dbReference>
<feature type="compositionally biased region" description="Acidic residues" evidence="2">
    <location>
        <begin position="633"/>
        <end position="647"/>
    </location>
</feature>
<feature type="region of interest" description="Disordered" evidence="2">
    <location>
        <begin position="205"/>
        <end position="243"/>
    </location>
</feature>
<dbReference type="CDD" id="cd12148">
    <property type="entry name" value="fungal_TF_MHR"/>
    <property type="match status" value="1"/>
</dbReference>
<dbReference type="SMART" id="SM00906">
    <property type="entry name" value="Fungal_trans"/>
    <property type="match status" value="1"/>
</dbReference>
<proteinExistence type="predicted"/>
<dbReference type="InterPro" id="IPR007219">
    <property type="entry name" value="XnlR_reg_dom"/>
</dbReference>
<protein>
    <recommendedName>
        <fullName evidence="3">Zn(2)-C6 fungal-type domain-containing protein</fullName>
    </recommendedName>
</protein>
<feature type="region of interest" description="Disordered" evidence="2">
    <location>
        <begin position="621"/>
        <end position="647"/>
    </location>
</feature>
<reference evidence="4" key="1">
    <citation type="submission" date="2022-03" db="EMBL/GenBank/DDBJ databases">
        <authorList>
            <person name="Legras J.-L."/>
            <person name="Devillers H."/>
            <person name="Grondin C."/>
        </authorList>
    </citation>
    <scope>NUCLEOTIDE SEQUENCE</scope>
    <source>
        <strain evidence="4">CLIB 1423</strain>
    </source>
</reference>
<feature type="compositionally biased region" description="Low complexity" evidence="2">
    <location>
        <begin position="812"/>
        <end position="823"/>
    </location>
</feature>
<dbReference type="GO" id="GO:0000981">
    <property type="term" value="F:DNA-binding transcription factor activity, RNA polymerase II-specific"/>
    <property type="evidence" value="ECO:0007669"/>
    <property type="project" value="InterPro"/>
</dbReference>
<keyword evidence="1" id="KW-0539">Nucleus</keyword>
<dbReference type="PANTHER" id="PTHR30304">
    <property type="entry name" value="D-TAGATOSE-1,6-BISPHOSPHATE ALDOLASE"/>
    <property type="match status" value="1"/>
</dbReference>
<feature type="domain" description="Zn(2)-C6 fungal-type" evidence="3">
    <location>
        <begin position="8"/>
        <end position="41"/>
    </location>
</feature>
<feature type="region of interest" description="Disordered" evidence="2">
    <location>
        <begin position="81"/>
        <end position="121"/>
    </location>
</feature>
<feature type="compositionally biased region" description="Polar residues" evidence="2">
    <location>
        <begin position="97"/>
        <end position="113"/>
    </location>
</feature>
<feature type="compositionally biased region" description="Polar residues" evidence="2">
    <location>
        <begin position="231"/>
        <end position="242"/>
    </location>
</feature>
<evidence type="ECO:0000256" key="2">
    <source>
        <dbReference type="SAM" id="MobiDB-lite"/>
    </source>
</evidence>
<dbReference type="PANTHER" id="PTHR30304:SF4">
    <property type="entry name" value="ZN(II)2CYS6 TRANSCRIPTION FACTOR (EUROFUNG)"/>
    <property type="match status" value="1"/>
</dbReference>
<accession>A0A9P0QUQ3</accession>
<gene>
    <name evidence="4" type="ORF">CLIB1423_24S00958</name>
</gene>
<dbReference type="PROSITE" id="PS00463">
    <property type="entry name" value="ZN2_CY6_FUNGAL_1"/>
    <property type="match status" value="1"/>
</dbReference>